<dbReference type="PANTHER" id="PTHR39201">
    <property type="entry name" value="EXPORTED PROTEIN-RELATED"/>
    <property type="match status" value="1"/>
</dbReference>
<sequence length="220" mass="24424">MSRRALLHRAILGAEGLTLAAALSACSTSEEAVRPSGAATSTPEARRTILLAYFSRPGENYWYGGRRNLRTGNTEILARMIRERLDCDVHRILAARPYPRDYEQTVERNVREQDADERPEVANPLRAIDRYDTILLASPIWNVRAPMIMTTFTESYDFTDKTVHPITTHAMSGLGNTEEDYARTCRGARIGAGLAIQGETVRDASAEGDLEAWLSRVGLG</sequence>
<keyword evidence="4" id="KW-1185">Reference proteome</keyword>
<evidence type="ECO:0000313" key="3">
    <source>
        <dbReference type="EMBL" id="RKQ93000.1"/>
    </source>
</evidence>
<dbReference type="Pfam" id="PF12682">
    <property type="entry name" value="Flavodoxin_4"/>
    <property type="match status" value="1"/>
</dbReference>
<dbReference type="PANTHER" id="PTHR39201:SF1">
    <property type="entry name" value="FLAVODOXIN-LIKE DOMAIN-CONTAINING PROTEIN"/>
    <property type="match status" value="1"/>
</dbReference>
<feature type="signal peptide" evidence="1">
    <location>
        <begin position="1"/>
        <end position="20"/>
    </location>
</feature>
<gene>
    <name evidence="3" type="ORF">C8N24_2857</name>
</gene>
<proteinExistence type="predicted"/>
<dbReference type="PROSITE" id="PS51257">
    <property type="entry name" value="PROKAR_LIPOPROTEIN"/>
    <property type="match status" value="1"/>
</dbReference>
<dbReference type="SUPFAM" id="SSF52218">
    <property type="entry name" value="Flavoproteins"/>
    <property type="match status" value="1"/>
</dbReference>
<evidence type="ECO:0000313" key="4">
    <source>
        <dbReference type="Proteomes" id="UP000278962"/>
    </source>
</evidence>
<protein>
    <submittedName>
        <fullName evidence="3">Flavodoxin</fullName>
    </submittedName>
</protein>
<dbReference type="InterPro" id="IPR008254">
    <property type="entry name" value="Flavodoxin/NO_synth"/>
</dbReference>
<evidence type="ECO:0000259" key="2">
    <source>
        <dbReference type="Pfam" id="PF12682"/>
    </source>
</evidence>
<comment type="caution">
    <text evidence="3">The sequence shown here is derived from an EMBL/GenBank/DDBJ whole genome shotgun (WGS) entry which is preliminary data.</text>
</comment>
<reference evidence="3 4" key="1">
    <citation type="submission" date="2018-10" db="EMBL/GenBank/DDBJ databases">
        <title>Genomic Encyclopedia of Archaeal and Bacterial Type Strains, Phase II (KMG-II): from individual species to whole genera.</title>
        <authorList>
            <person name="Goeker M."/>
        </authorList>
    </citation>
    <scope>NUCLEOTIDE SEQUENCE [LARGE SCALE GENOMIC DNA]</scope>
    <source>
        <strain evidence="3 4">DSM 14954</strain>
    </source>
</reference>
<name>A0A660LGF0_9ACTN</name>
<dbReference type="EMBL" id="RBIL01000001">
    <property type="protein sequence ID" value="RKQ93000.1"/>
    <property type="molecule type" value="Genomic_DNA"/>
</dbReference>
<dbReference type="InterPro" id="IPR029039">
    <property type="entry name" value="Flavoprotein-like_sf"/>
</dbReference>
<feature type="chain" id="PRO_5038421701" evidence="1">
    <location>
        <begin position="21"/>
        <end position="220"/>
    </location>
</feature>
<dbReference type="AlphaFoldDB" id="A0A660LGF0"/>
<dbReference type="Proteomes" id="UP000278962">
    <property type="component" value="Unassembled WGS sequence"/>
</dbReference>
<dbReference type="OrthoDB" id="9806505at2"/>
<dbReference type="Gene3D" id="3.40.50.360">
    <property type="match status" value="1"/>
</dbReference>
<keyword evidence="1" id="KW-0732">Signal</keyword>
<evidence type="ECO:0000256" key="1">
    <source>
        <dbReference type="SAM" id="SignalP"/>
    </source>
</evidence>
<organism evidence="3 4">
    <name type="scientific">Solirubrobacter pauli</name>
    <dbReference type="NCBI Taxonomy" id="166793"/>
    <lineage>
        <taxon>Bacteria</taxon>
        <taxon>Bacillati</taxon>
        <taxon>Actinomycetota</taxon>
        <taxon>Thermoleophilia</taxon>
        <taxon>Solirubrobacterales</taxon>
        <taxon>Solirubrobacteraceae</taxon>
        <taxon>Solirubrobacter</taxon>
    </lineage>
</organism>
<dbReference type="GO" id="GO:0010181">
    <property type="term" value="F:FMN binding"/>
    <property type="evidence" value="ECO:0007669"/>
    <property type="project" value="InterPro"/>
</dbReference>
<accession>A0A660LGF0</accession>
<feature type="domain" description="Flavodoxin-like" evidence="2">
    <location>
        <begin position="71"/>
        <end position="204"/>
    </location>
</feature>